<accession>A0A2A4H052</accession>
<feature type="transmembrane region" description="Helical" evidence="1">
    <location>
        <begin position="114"/>
        <end position="131"/>
    </location>
</feature>
<organism evidence="3 4">
    <name type="scientific">Staphylococcus delphini</name>
    <dbReference type="NCBI Taxonomy" id="53344"/>
    <lineage>
        <taxon>Bacteria</taxon>
        <taxon>Bacillati</taxon>
        <taxon>Bacillota</taxon>
        <taxon>Bacilli</taxon>
        <taxon>Bacillales</taxon>
        <taxon>Staphylococcaceae</taxon>
        <taxon>Staphylococcus</taxon>
        <taxon>Staphylococcus intermedius group</taxon>
    </lineage>
</organism>
<evidence type="ECO:0000313" key="3">
    <source>
        <dbReference type="EMBL" id="PCF56802.1"/>
    </source>
</evidence>
<feature type="domain" description="DUF418" evidence="2">
    <location>
        <begin position="232"/>
        <end position="383"/>
    </location>
</feature>
<dbReference type="InterPro" id="IPR052529">
    <property type="entry name" value="Bact_Transport_Assoc"/>
</dbReference>
<feature type="transmembrane region" description="Helical" evidence="1">
    <location>
        <begin position="50"/>
        <end position="70"/>
    </location>
</feature>
<reference evidence="3 4" key="1">
    <citation type="journal article" date="2017" name="PLoS ONE">
        <title>Development of a real-time PCR for detection of Staphylococcus pseudintermedius using a novel automated comparison of whole-genome sequences.</title>
        <authorList>
            <person name="Verstappen K.M."/>
            <person name="Huijbregts L."/>
            <person name="Spaninks M."/>
            <person name="Wagenaar J.A."/>
            <person name="Fluit A.C."/>
            <person name="Duim B."/>
        </authorList>
    </citation>
    <scope>NUCLEOTIDE SEQUENCE [LARGE SCALE GENOMIC DNA]</scope>
    <source>
        <strain evidence="3 4">215070706401-1</strain>
    </source>
</reference>
<evidence type="ECO:0000256" key="1">
    <source>
        <dbReference type="SAM" id="Phobius"/>
    </source>
</evidence>
<feature type="transmembrane region" description="Helical" evidence="1">
    <location>
        <begin position="12"/>
        <end position="30"/>
    </location>
</feature>
<dbReference type="Proteomes" id="UP000218335">
    <property type="component" value="Unassembled WGS sequence"/>
</dbReference>
<dbReference type="RefSeq" id="WP_096591404.1">
    <property type="nucleotide sequence ID" value="NZ_MWRM01000006.1"/>
</dbReference>
<feature type="transmembrane region" description="Helical" evidence="1">
    <location>
        <begin position="204"/>
        <end position="229"/>
    </location>
</feature>
<feature type="transmembrane region" description="Helical" evidence="1">
    <location>
        <begin position="138"/>
        <end position="156"/>
    </location>
</feature>
<feature type="transmembrane region" description="Helical" evidence="1">
    <location>
        <begin position="316"/>
        <end position="337"/>
    </location>
</feature>
<gene>
    <name evidence="3" type="ORF">B5C08_01840</name>
</gene>
<feature type="transmembrane region" description="Helical" evidence="1">
    <location>
        <begin position="343"/>
        <end position="364"/>
    </location>
</feature>
<proteinExistence type="predicted"/>
<dbReference type="PANTHER" id="PTHR30590:SF2">
    <property type="entry name" value="INNER MEMBRANE PROTEIN"/>
    <property type="match status" value="1"/>
</dbReference>
<keyword evidence="1" id="KW-1133">Transmembrane helix</keyword>
<dbReference type="Pfam" id="PF04235">
    <property type="entry name" value="DUF418"/>
    <property type="match status" value="1"/>
</dbReference>
<feature type="transmembrane region" description="Helical" evidence="1">
    <location>
        <begin position="249"/>
        <end position="266"/>
    </location>
</feature>
<keyword evidence="1" id="KW-0812">Transmembrane</keyword>
<name>A0A2A4H052_9STAP</name>
<evidence type="ECO:0000313" key="4">
    <source>
        <dbReference type="Proteomes" id="UP000218335"/>
    </source>
</evidence>
<keyword evidence="1" id="KW-0472">Membrane</keyword>
<comment type="caution">
    <text evidence="3">The sequence shown here is derived from an EMBL/GenBank/DDBJ whole genome shotgun (WGS) entry which is preliminary data.</text>
</comment>
<sequence length="391" mass="46102">MQRIKVADALRGLSLLGIFLANLLIFQYGLTGKEYIEFYHLNTVNTGAFHFIKIFIEGSFMPIFAILFGFSLDKMYQSMKRKNIKRPRIKLYRRAFLLFVIGTIHTIWIWEGDILSGYALSMMLLIPFISLNKSFFKWGTVLVVIMFIIMLVFSFFDDTKIPHDTHKEETFVQETKDLYQQGSYSEIISESHENSDPYFEQLKAIFGVSPGILLLCVIIFESLVFGIGIYLSKSGWFEMDANDFWSNKLFVYLTPVVLLLKSSYLWFDNENITGTFNFVFGLFLALCYMALFKYLYQKYTQHIIFRGLENLGKMSLTFYITQSIIGVLIFYGFGLGQFGKDTLFYNVIIFIILFLIQMVIAFWYQKYLRYGPLEYVLRVFTYWTFKKQRWR</sequence>
<feature type="transmembrane region" description="Helical" evidence="1">
    <location>
        <begin position="91"/>
        <end position="108"/>
    </location>
</feature>
<dbReference type="EMBL" id="MWUU01000002">
    <property type="protein sequence ID" value="PCF56802.1"/>
    <property type="molecule type" value="Genomic_DNA"/>
</dbReference>
<dbReference type="PANTHER" id="PTHR30590">
    <property type="entry name" value="INNER MEMBRANE PROTEIN"/>
    <property type="match status" value="1"/>
</dbReference>
<protein>
    <recommendedName>
        <fullName evidence="2">DUF418 domain-containing protein</fullName>
    </recommendedName>
</protein>
<dbReference type="InterPro" id="IPR007349">
    <property type="entry name" value="DUF418"/>
</dbReference>
<evidence type="ECO:0000259" key="2">
    <source>
        <dbReference type="Pfam" id="PF04235"/>
    </source>
</evidence>
<dbReference type="AlphaFoldDB" id="A0A2A4H052"/>
<feature type="transmembrane region" description="Helical" evidence="1">
    <location>
        <begin position="278"/>
        <end position="296"/>
    </location>
</feature>